<gene>
    <name evidence="2" type="ORF">BcellWH2_00213</name>
</gene>
<accession>A0A0P0GKB2</accession>
<proteinExistence type="predicted"/>
<sequence length="362" mass="41312">MCTIGRTPAGTAGKAHHQADTGGNPVRGGQERTDCGSKWGRNSFLSTALAPVALKNLVVETYDGLQCGSINVITRENYEFLRDSFFKYALLLQKEAAHTPGNSIGEGIARLYDEMDTLVGDDLNVNIEQEGGRLFFRLWKYHQWGSLTLYYFPVRFLESLSPVLRRIAITFIHKLMTANGISTILDDDDAEFIFELLSEDGGDDPREWKSRVKLVRSYQDGKIGRLLRRVAAKSYYKDLPGAIGSYVPQNGFERRLVDAMRGGLPFLAPERGIMQYGYDAYYSENPDFHPMYLQQQIRVVYDINDIVSEYLVDYYNSNSRETYDITPVTTCDLSPDTGELFRMEDYPERFFKWADEFINIIC</sequence>
<dbReference type="AlphaFoldDB" id="A0A0P0GKB2"/>
<evidence type="ECO:0000313" key="2">
    <source>
        <dbReference type="EMBL" id="ALJ57489.1"/>
    </source>
</evidence>
<evidence type="ECO:0000313" key="3">
    <source>
        <dbReference type="Proteomes" id="UP000061809"/>
    </source>
</evidence>
<feature type="region of interest" description="Disordered" evidence="1">
    <location>
        <begin position="1"/>
        <end position="33"/>
    </location>
</feature>
<dbReference type="KEGG" id="bcel:BcellWH2_00213"/>
<dbReference type="EMBL" id="CP012801">
    <property type="protein sequence ID" value="ALJ57489.1"/>
    <property type="molecule type" value="Genomic_DNA"/>
</dbReference>
<dbReference type="Proteomes" id="UP000061809">
    <property type="component" value="Chromosome"/>
</dbReference>
<evidence type="ECO:0000256" key="1">
    <source>
        <dbReference type="SAM" id="MobiDB-lite"/>
    </source>
</evidence>
<organism evidence="2 3">
    <name type="scientific">Bacteroides cellulosilyticus</name>
    <dbReference type="NCBI Taxonomy" id="246787"/>
    <lineage>
        <taxon>Bacteria</taxon>
        <taxon>Pseudomonadati</taxon>
        <taxon>Bacteroidota</taxon>
        <taxon>Bacteroidia</taxon>
        <taxon>Bacteroidales</taxon>
        <taxon>Bacteroidaceae</taxon>
        <taxon>Bacteroides</taxon>
    </lineage>
</organism>
<name>A0A0P0GKB2_9BACE</name>
<protein>
    <submittedName>
        <fullName evidence="2">Uncharacterized protein</fullName>
    </submittedName>
</protein>
<dbReference type="PATRIC" id="fig|246787.4.peg.221"/>
<reference evidence="2 3" key="1">
    <citation type="journal article" date="2015" name="Science">
        <title>Genetic determinants of in vivo fitness and diet responsiveness in multiple human gut Bacteroides.</title>
        <authorList>
            <person name="Wu M."/>
            <person name="McNulty N.P."/>
            <person name="Rodionov D.A."/>
            <person name="Khoroshkin M.S."/>
            <person name="Griffin N.W."/>
            <person name="Cheng J."/>
            <person name="Latreille P."/>
            <person name="Kerstetter R.A."/>
            <person name="Terrapon N."/>
            <person name="Henrissat B."/>
            <person name="Osterman A.L."/>
            <person name="Gordon J.I."/>
        </authorList>
    </citation>
    <scope>NUCLEOTIDE SEQUENCE [LARGE SCALE GENOMIC DNA]</scope>
    <source>
        <strain evidence="2 3">WH2</strain>
    </source>
</reference>